<gene>
    <name evidence="3" type="ORF">BCV69DRAFT_312721</name>
</gene>
<dbReference type="Gene3D" id="1.10.10.1200">
    <property type="entry name" value="MAGE homology domain, winged helix WH1 motif"/>
    <property type="match status" value="1"/>
</dbReference>
<dbReference type="PANTHER" id="PTHR11736:SF14">
    <property type="entry name" value="NSE3 HOMOLOG, SMC5-SMC6 COMPLEX COMPONENT"/>
    <property type="match status" value="1"/>
</dbReference>
<evidence type="ECO:0000313" key="4">
    <source>
        <dbReference type="Proteomes" id="UP000245942"/>
    </source>
</evidence>
<evidence type="ECO:0000256" key="1">
    <source>
        <dbReference type="SAM" id="MobiDB-lite"/>
    </source>
</evidence>
<organism evidence="3 4">
    <name type="scientific">Pseudomicrostroma glucosiphilum</name>
    <dbReference type="NCBI Taxonomy" id="1684307"/>
    <lineage>
        <taxon>Eukaryota</taxon>
        <taxon>Fungi</taxon>
        <taxon>Dikarya</taxon>
        <taxon>Basidiomycota</taxon>
        <taxon>Ustilaginomycotina</taxon>
        <taxon>Exobasidiomycetes</taxon>
        <taxon>Microstromatales</taxon>
        <taxon>Microstromatales incertae sedis</taxon>
        <taxon>Pseudomicrostroma</taxon>
    </lineage>
</organism>
<evidence type="ECO:0000259" key="2">
    <source>
        <dbReference type="SMART" id="SM01373"/>
    </source>
</evidence>
<feature type="region of interest" description="Disordered" evidence="1">
    <location>
        <begin position="457"/>
        <end position="549"/>
    </location>
</feature>
<dbReference type="Proteomes" id="UP000245942">
    <property type="component" value="Unassembled WGS sequence"/>
</dbReference>
<dbReference type="OrthoDB" id="205198at2759"/>
<dbReference type="AlphaFoldDB" id="A0A316U7G9"/>
<dbReference type="PANTHER" id="PTHR11736">
    <property type="entry name" value="MELANOMA-ASSOCIATED ANTIGEN MAGE ANTIGEN"/>
    <property type="match status" value="1"/>
</dbReference>
<dbReference type="GeneID" id="37016695"/>
<name>A0A316U7G9_9BASI</name>
<protein>
    <submittedName>
        <fullName evidence="3">MAGE-domain-containing protein</fullName>
    </submittedName>
</protein>
<feature type="compositionally biased region" description="Acidic residues" evidence="1">
    <location>
        <begin position="85"/>
        <end position="97"/>
    </location>
</feature>
<evidence type="ECO:0000313" key="3">
    <source>
        <dbReference type="EMBL" id="PWN20778.1"/>
    </source>
</evidence>
<dbReference type="InterPro" id="IPR041899">
    <property type="entry name" value="MAGE_WH2"/>
</dbReference>
<feature type="compositionally biased region" description="Basic and acidic residues" evidence="1">
    <location>
        <begin position="521"/>
        <end position="541"/>
    </location>
</feature>
<keyword evidence="4" id="KW-1185">Reference proteome</keyword>
<accession>A0A316U7G9</accession>
<feature type="compositionally biased region" description="Acidic residues" evidence="1">
    <location>
        <begin position="50"/>
        <end position="77"/>
    </location>
</feature>
<dbReference type="RefSeq" id="XP_025347938.1">
    <property type="nucleotide sequence ID" value="XM_025494961.1"/>
</dbReference>
<dbReference type="GO" id="GO:0005634">
    <property type="term" value="C:nucleus"/>
    <property type="evidence" value="ECO:0007669"/>
    <property type="project" value="TreeGrafter"/>
</dbReference>
<feature type="compositionally biased region" description="Low complexity" evidence="1">
    <location>
        <begin position="480"/>
        <end position="518"/>
    </location>
</feature>
<feature type="domain" description="MAGE" evidence="2">
    <location>
        <begin position="132"/>
        <end position="442"/>
    </location>
</feature>
<feature type="region of interest" description="Disordered" evidence="1">
    <location>
        <begin position="197"/>
        <end position="233"/>
    </location>
</feature>
<dbReference type="EMBL" id="KZ819327">
    <property type="protein sequence ID" value="PWN20778.1"/>
    <property type="molecule type" value="Genomic_DNA"/>
</dbReference>
<feature type="compositionally biased region" description="Basic and acidic residues" evidence="1">
    <location>
        <begin position="213"/>
        <end position="226"/>
    </location>
</feature>
<reference evidence="3 4" key="1">
    <citation type="journal article" date="2018" name="Mol. Biol. Evol.">
        <title>Broad Genomic Sampling Reveals a Smut Pathogenic Ancestry of the Fungal Clade Ustilaginomycotina.</title>
        <authorList>
            <person name="Kijpornyongpan T."/>
            <person name="Mondo S.J."/>
            <person name="Barry K."/>
            <person name="Sandor L."/>
            <person name="Lee J."/>
            <person name="Lipzen A."/>
            <person name="Pangilinan J."/>
            <person name="LaButti K."/>
            <person name="Hainaut M."/>
            <person name="Henrissat B."/>
            <person name="Grigoriev I.V."/>
            <person name="Spatafora J.W."/>
            <person name="Aime M.C."/>
        </authorList>
    </citation>
    <scope>NUCLEOTIDE SEQUENCE [LARGE SCALE GENOMIC DNA]</scope>
    <source>
        <strain evidence="3 4">MCA 4718</strain>
    </source>
</reference>
<feature type="compositionally biased region" description="Low complexity" evidence="1">
    <location>
        <begin position="18"/>
        <end position="33"/>
    </location>
</feature>
<sequence>MPPTRSRRQGLSRTTAQSPTRSQRAAPSSSRQTYGGSSNQRRRSRHQPQEEEEEDEEEEEEAEEDGEEDNGGDEDAAEGSRTAQVDDDDEEGEEGDDELKVKKRQKLPLSDAVKSVVKGIGRVEIDRKINDLVRLAIFSEYRRVPIKRDDISKKVLGKSAARAFPYVFNRAQAILREVFCFEMVELRAKGTENELLTQAATTSDANKGKKRARGGEETAEKEETARPKGPSSNSWVVRSILPPIVIKAMAEPNAAVAAASFTSADDSSGSGAASTGALLDWQKADGQLGSLGLTFLILSLILLNGRSLSDDQFRALLHRLGLENAAQLPDSLRPDSLAIPPPELDASQSHSSYRRASTRRGGTVLPTDTVAHPSTLQSLLSQMLRQGYLETVKTNIATGAVSRRGGVGRAAGNNRGEGGGAVETIEWKWGPRAEVEIGEEAVATFVRDVYIDADPDNEAAAGTARGGSEEADSSQTQVDSSRFVGRSSGRQSRSGPRASIQANNSSSGARGRASAAGAQGDKAERERREKQSQMLRREIERAAGSQLIS</sequence>
<dbReference type="SMART" id="SM01373">
    <property type="entry name" value="MAGE"/>
    <property type="match status" value="1"/>
</dbReference>
<dbReference type="Gene3D" id="1.10.10.1210">
    <property type="entry name" value="MAGE homology domain, winged helix WH2 motif"/>
    <property type="match status" value="1"/>
</dbReference>
<feature type="compositionally biased region" description="Basic residues" evidence="1">
    <location>
        <begin position="1"/>
        <end position="10"/>
    </location>
</feature>
<dbReference type="InterPro" id="IPR037445">
    <property type="entry name" value="MAGE"/>
</dbReference>
<proteinExistence type="predicted"/>
<dbReference type="STRING" id="1684307.A0A316U7G9"/>
<dbReference type="InterPro" id="IPR041898">
    <property type="entry name" value="MAGE_WH1"/>
</dbReference>
<dbReference type="InterPro" id="IPR002190">
    <property type="entry name" value="MHD_dom"/>
</dbReference>
<feature type="region of interest" description="Disordered" evidence="1">
    <location>
        <begin position="332"/>
        <end position="369"/>
    </location>
</feature>
<feature type="region of interest" description="Disordered" evidence="1">
    <location>
        <begin position="1"/>
        <end position="103"/>
    </location>
</feature>
<dbReference type="GO" id="GO:0006281">
    <property type="term" value="P:DNA repair"/>
    <property type="evidence" value="ECO:0007669"/>
    <property type="project" value="TreeGrafter"/>
</dbReference>
<dbReference type="Pfam" id="PF01454">
    <property type="entry name" value="MAGE"/>
    <property type="match status" value="1"/>
</dbReference>